<gene>
    <name evidence="6" type="ORF">GCL57_02440</name>
</gene>
<name>A0A833JF87_9BACT</name>
<evidence type="ECO:0000313" key="6">
    <source>
        <dbReference type="EMBL" id="KAB8033586.1"/>
    </source>
</evidence>
<keyword evidence="2" id="KW-0548">Nucleotidyltransferase</keyword>
<keyword evidence="3" id="KW-0547">Nucleotide-binding</keyword>
<reference evidence="6 7" key="1">
    <citation type="submission" date="2019-10" db="EMBL/GenBank/DDBJ databases">
        <title>New genus of Silvanigrellaceae.</title>
        <authorList>
            <person name="Pitt A."/>
            <person name="Hahn M.W."/>
        </authorList>
    </citation>
    <scope>NUCLEOTIDE SEQUENCE [LARGE SCALE GENOMIC DNA]</scope>
    <source>
        <strain evidence="6 7">33A1-SZDP</strain>
    </source>
</reference>
<evidence type="ECO:0000256" key="1">
    <source>
        <dbReference type="ARBA" id="ARBA00022679"/>
    </source>
</evidence>
<dbReference type="EMBL" id="WFLN01000004">
    <property type="protein sequence ID" value="KAB8033586.1"/>
    <property type="molecule type" value="Genomic_DNA"/>
</dbReference>
<dbReference type="Gene3D" id="3.30.460.10">
    <property type="entry name" value="Beta Polymerase, domain 2"/>
    <property type="match status" value="1"/>
</dbReference>
<evidence type="ECO:0000256" key="2">
    <source>
        <dbReference type="ARBA" id="ARBA00022695"/>
    </source>
</evidence>
<organism evidence="6 7">
    <name type="scientific">Fluviispira multicolorata</name>
    <dbReference type="NCBI Taxonomy" id="2654512"/>
    <lineage>
        <taxon>Bacteria</taxon>
        <taxon>Pseudomonadati</taxon>
        <taxon>Bdellovibrionota</taxon>
        <taxon>Oligoflexia</taxon>
        <taxon>Silvanigrellales</taxon>
        <taxon>Silvanigrellaceae</taxon>
        <taxon>Fluviispira</taxon>
    </lineage>
</organism>
<dbReference type="GO" id="GO:0016779">
    <property type="term" value="F:nucleotidyltransferase activity"/>
    <property type="evidence" value="ECO:0007669"/>
    <property type="project" value="InterPro"/>
</dbReference>
<evidence type="ECO:0000259" key="5">
    <source>
        <dbReference type="Pfam" id="PF26305"/>
    </source>
</evidence>
<keyword evidence="7" id="KW-1185">Reference proteome</keyword>
<dbReference type="GO" id="GO:0051607">
    <property type="term" value="P:defense response to virus"/>
    <property type="evidence" value="ECO:0007669"/>
    <property type="project" value="UniProtKB-KW"/>
</dbReference>
<dbReference type="CDD" id="cd05400">
    <property type="entry name" value="NT_2-5OAS_ClassI-CCAase"/>
    <property type="match status" value="1"/>
</dbReference>
<dbReference type="SUPFAM" id="SSF81301">
    <property type="entry name" value="Nucleotidyltransferase"/>
    <property type="match status" value="1"/>
</dbReference>
<dbReference type="Proteomes" id="UP000442694">
    <property type="component" value="Unassembled WGS sequence"/>
</dbReference>
<dbReference type="Pfam" id="PF26305">
    <property type="entry name" value="CD_NTase_C"/>
    <property type="match status" value="1"/>
</dbReference>
<protein>
    <submittedName>
        <fullName evidence="6">Nucleotidyltransferase</fullName>
    </submittedName>
</protein>
<dbReference type="InterPro" id="IPR006116">
    <property type="entry name" value="NT_2-5OAS_ClassI-CCAase"/>
</dbReference>
<evidence type="ECO:0000256" key="4">
    <source>
        <dbReference type="ARBA" id="ARBA00023118"/>
    </source>
</evidence>
<dbReference type="InterPro" id="IPR043519">
    <property type="entry name" value="NT_sf"/>
</dbReference>
<accession>A0A833JF87</accession>
<feature type="domain" description="cGAS/DncV-like nucleotidyltransferase C-terminal helical" evidence="5">
    <location>
        <begin position="214"/>
        <end position="329"/>
    </location>
</feature>
<keyword evidence="4" id="KW-0051">Antiviral defense</keyword>
<dbReference type="AlphaFoldDB" id="A0A833JF87"/>
<evidence type="ECO:0000256" key="3">
    <source>
        <dbReference type="ARBA" id="ARBA00022741"/>
    </source>
</evidence>
<dbReference type="RefSeq" id="WP_152211672.1">
    <property type="nucleotide sequence ID" value="NZ_WFLN01000004.1"/>
</dbReference>
<dbReference type="InterPro" id="IPR058909">
    <property type="entry name" value="CD_NTase_C"/>
</dbReference>
<evidence type="ECO:0000313" key="7">
    <source>
        <dbReference type="Proteomes" id="UP000442694"/>
    </source>
</evidence>
<sequence length="333" mass="39395">MSNNLNEENTLITNRYATDDSFWSENLKKLVEYKVKNIMENRENKLKEWSKPTSDTEIEKCERSLRMVKEAVNSDSNLSKMNLEVYAKGSFYNRTNIPSDSDVDIAIVAKDYFFNKYPENISNENFGFITSPYSYEDFKKQIELILKVKFGQSNVTIGSKSIKIRSNSCRVNADIVPHFAHRKYKDFIYYDEGVALKDSNGGIIYNWPKQDYDKGVFKNNSTNRLYKNFVRILKNIRYEMESIYPSASKNKVPSYLISCLIYNVPDCYFNENDYLSFKIIIEFLIQKFNDPNNLTNWLEVNEIKNLFGYYQKWEINDVHQFLLDVKRFLEELK</sequence>
<keyword evidence="1 6" id="KW-0808">Transferase</keyword>
<comment type="caution">
    <text evidence="6">The sequence shown here is derived from an EMBL/GenBank/DDBJ whole genome shotgun (WGS) entry which is preliminary data.</text>
</comment>
<proteinExistence type="predicted"/>